<evidence type="ECO:0000256" key="5">
    <source>
        <dbReference type="ARBA" id="ARBA00022856"/>
    </source>
</evidence>
<evidence type="ECO:0000313" key="13">
    <source>
        <dbReference type="RefSeq" id="XP_033539300.1"/>
    </source>
</evidence>
<comment type="subcellular location">
    <subcellularLocation>
        <location evidence="1">Membrane</location>
        <topology evidence="1">Multi-pass membrane protein</topology>
    </subcellularLocation>
</comment>
<feature type="transmembrane region" description="Helical" evidence="10">
    <location>
        <begin position="700"/>
        <end position="719"/>
    </location>
</feature>
<evidence type="ECO:0000256" key="4">
    <source>
        <dbReference type="ARBA" id="ARBA00022692"/>
    </source>
</evidence>
<keyword evidence="8 10" id="KW-0472">Membrane</keyword>
<feature type="transmembrane region" description="Helical" evidence="10">
    <location>
        <begin position="739"/>
        <end position="763"/>
    </location>
</feature>
<gene>
    <name evidence="11 13" type="ORF">P152DRAFT_487511</name>
</gene>
<dbReference type="PANTHER" id="PTHR22601">
    <property type="entry name" value="ISP4 LIKE PROTEIN"/>
    <property type="match status" value="1"/>
</dbReference>
<keyword evidence="6" id="KW-0653">Protein transport</keyword>
<name>A0A6G1GIF5_9PEZI</name>
<evidence type="ECO:0000256" key="10">
    <source>
        <dbReference type="SAM" id="Phobius"/>
    </source>
</evidence>
<evidence type="ECO:0000256" key="3">
    <source>
        <dbReference type="ARBA" id="ARBA00022448"/>
    </source>
</evidence>
<feature type="region of interest" description="Disordered" evidence="9">
    <location>
        <begin position="29"/>
        <end position="114"/>
    </location>
</feature>
<feature type="transmembrane region" description="Helical" evidence="10">
    <location>
        <begin position="455"/>
        <end position="478"/>
    </location>
</feature>
<keyword evidence="7 10" id="KW-1133">Transmembrane helix</keyword>
<dbReference type="NCBIfam" id="TIGR00728">
    <property type="entry name" value="OPT_sfam"/>
    <property type="match status" value="1"/>
</dbReference>
<evidence type="ECO:0000256" key="6">
    <source>
        <dbReference type="ARBA" id="ARBA00022927"/>
    </source>
</evidence>
<keyword evidence="3" id="KW-0813">Transport</keyword>
<evidence type="ECO:0000256" key="7">
    <source>
        <dbReference type="ARBA" id="ARBA00022989"/>
    </source>
</evidence>
<feature type="transmembrane region" description="Helical" evidence="10">
    <location>
        <begin position="533"/>
        <end position="557"/>
    </location>
</feature>
<accession>A0A6G1GIF5</accession>
<evidence type="ECO:0000256" key="9">
    <source>
        <dbReference type="SAM" id="MobiDB-lite"/>
    </source>
</evidence>
<evidence type="ECO:0000256" key="8">
    <source>
        <dbReference type="ARBA" id="ARBA00023136"/>
    </source>
</evidence>
<feature type="transmembrane region" description="Helical" evidence="10">
    <location>
        <begin position="246"/>
        <end position="267"/>
    </location>
</feature>
<dbReference type="GO" id="GO:0015031">
    <property type="term" value="P:protein transport"/>
    <property type="evidence" value="ECO:0007669"/>
    <property type="project" value="UniProtKB-KW"/>
</dbReference>
<dbReference type="RefSeq" id="XP_033539300.1">
    <property type="nucleotide sequence ID" value="XM_033682100.1"/>
</dbReference>
<feature type="transmembrane region" description="Helical" evidence="10">
    <location>
        <begin position="775"/>
        <end position="798"/>
    </location>
</feature>
<reference evidence="13" key="2">
    <citation type="submission" date="2020-04" db="EMBL/GenBank/DDBJ databases">
        <authorList>
            <consortium name="NCBI Genome Project"/>
        </authorList>
    </citation>
    <scope>NUCLEOTIDE SEQUENCE</scope>
    <source>
        <strain evidence="13">CBS 781.70</strain>
    </source>
</reference>
<reference evidence="11 13" key="1">
    <citation type="submission" date="2020-01" db="EMBL/GenBank/DDBJ databases">
        <authorList>
            <consortium name="DOE Joint Genome Institute"/>
            <person name="Haridas S."/>
            <person name="Albert R."/>
            <person name="Binder M."/>
            <person name="Bloem J."/>
            <person name="Labutti K."/>
            <person name="Salamov A."/>
            <person name="Andreopoulos B."/>
            <person name="Baker S.E."/>
            <person name="Barry K."/>
            <person name="Bills G."/>
            <person name="Bluhm B.H."/>
            <person name="Cannon C."/>
            <person name="Castanera R."/>
            <person name="Culley D.E."/>
            <person name="Daum C."/>
            <person name="Ezra D."/>
            <person name="Gonzalez J.B."/>
            <person name="Henrissat B."/>
            <person name="Kuo A."/>
            <person name="Liang C."/>
            <person name="Lipzen A."/>
            <person name="Lutzoni F."/>
            <person name="Magnuson J."/>
            <person name="Mondo S."/>
            <person name="Nolan M."/>
            <person name="Ohm R."/>
            <person name="Pangilinan J."/>
            <person name="Park H.-J."/>
            <person name="Ramirez L."/>
            <person name="Alfaro M."/>
            <person name="Sun H."/>
            <person name="Tritt A."/>
            <person name="Yoshinaga Y."/>
            <person name="Zwiers L.-H."/>
            <person name="Turgeon B.G."/>
            <person name="Goodwin S.B."/>
            <person name="Spatafora J.W."/>
            <person name="Crous P.W."/>
            <person name="Grigoriev I.V."/>
        </authorList>
    </citation>
    <scope>NUCLEOTIDE SEQUENCE</scope>
    <source>
        <strain evidence="11 13">CBS 781.70</strain>
    </source>
</reference>
<dbReference type="InterPro" id="IPR004648">
    <property type="entry name" value="Oligpept_transpt"/>
</dbReference>
<dbReference type="Pfam" id="PF03169">
    <property type="entry name" value="OPT"/>
    <property type="match status" value="1"/>
</dbReference>
<feature type="transmembrane region" description="Helical" evidence="10">
    <location>
        <begin position="170"/>
        <end position="192"/>
    </location>
</feature>
<dbReference type="Proteomes" id="UP000504638">
    <property type="component" value="Unplaced"/>
</dbReference>
<proteinExistence type="inferred from homology"/>
<keyword evidence="12" id="KW-1185">Reference proteome</keyword>
<dbReference type="GO" id="GO:0016020">
    <property type="term" value="C:membrane"/>
    <property type="evidence" value="ECO:0007669"/>
    <property type="project" value="UniProtKB-SubCell"/>
</dbReference>
<feature type="transmembrane region" description="Helical" evidence="10">
    <location>
        <begin position="508"/>
        <end position="527"/>
    </location>
</feature>
<evidence type="ECO:0000256" key="2">
    <source>
        <dbReference type="ARBA" id="ARBA00008807"/>
    </source>
</evidence>
<feature type="transmembrane region" description="Helical" evidence="10">
    <location>
        <begin position="140"/>
        <end position="158"/>
    </location>
</feature>
<reference evidence="13" key="3">
    <citation type="submission" date="2025-04" db="UniProtKB">
        <authorList>
            <consortium name="RefSeq"/>
        </authorList>
    </citation>
    <scope>IDENTIFICATION</scope>
    <source>
        <strain evidence="13">CBS 781.70</strain>
    </source>
</reference>
<evidence type="ECO:0000313" key="12">
    <source>
        <dbReference type="Proteomes" id="UP000504638"/>
    </source>
</evidence>
<dbReference type="GO" id="GO:0035673">
    <property type="term" value="F:oligopeptide transmembrane transporter activity"/>
    <property type="evidence" value="ECO:0007669"/>
    <property type="project" value="InterPro"/>
</dbReference>
<evidence type="ECO:0000256" key="1">
    <source>
        <dbReference type="ARBA" id="ARBA00004141"/>
    </source>
</evidence>
<feature type="transmembrane region" description="Helical" evidence="10">
    <location>
        <begin position="213"/>
        <end position="240"/>
    </location>
</feature>
<dbReference type="EMBL" id="ML975149">
    <property type="protein sequence ID" value="KAF1817669.1"/>
    <property type="molecule type" value="Genomic_DNA"/>
</dbReference>
<protein>
    <submittedName>
        <fullName evidence="11 13">OPT oligopeptide transporter</fullName>
    </submittedName>
</protein>
<keyword evidence="4 10" id="KW-0812">Transmembrane</keyword>
<dbReference type="InterPro" id="IPR004813">
    <property type="entry name" value="OPT"/>
</dbReference>
<dbReference type="GeneID" id="54422670"/>
<feature type="compositionally biased region" description="Low complexity" evidence="9">
    <location>
        <begin position="40"/>
        <end position="51"/>
    </location>
</feature>
<sequence length="833" mass="94296">MRESHHLEFPEVRDTGDTRRYNLRQFLTWRPRLTNGRDTPSPSAEASSSPAVDEQTELTLPIDPPDEVHRLRQRRRRTAWSDSSLTAVDEEERPPSLSSYDSGDSSHPVHRGTAGNIPFEIRETVSLEDDPSLSTITFRYFVLSILFVIPGAIISQMSMFRTTSAPYSTLFVQIACHYAGTWLANVLPAWRVRIPFTKYGFSLNPGPWSIKEHVLVTVTAASGATSSMMGIPIALASLLYGETIHPAIAIAFMFANVFLGYSLAALARNFVLYDPKYPWQSARMQVQLFEAFRHDTEDKQLSSKKRRVFFICLAGMLSWQVFPEYAAPMLSSLAFFCWVFPRQPDVQFMASGLGGAGYGNISLNWANVASHWCNPMIVPFTTTMLIVAGYALQCWVFLPLMRGGAIGNGNAPLMSNGVFLANGTRYPAKELIGSNGTFNSTAYKEYGPVYMGAHFVSTIFFDYAAYVSGIVWMVFFGFKDIRRSFISFHQPYTDRLNLLMRSYKEVPWWWYILLFLGSVSTILSILGSDQFFAPWWAFLVALFSAVVVIVPFSWLYALTSYQISTGTFNELVYGCLINHGDGNHAQKHRHPVGASVYGALAGTSWYRAQFMLQDLKIGHFMHIPPRATFFSQIFGELLGIPINYAVILWMLRTKGEYLSGVKVDPLRQWSAQKINSYNSLAVQYVLIGPRRMFEEKIYKYLPYGFLLGAILPIAVFLLHKTFKKARFELFNTTILLSSMGWFCGNVSTGYLSRLAVGFYSMFWTKRRCPVKWERYNNLVAAAFDAGFSINQLLLFLFFSAGKKIAMPNWFMNNKDSVERCFALDDTKGTQKQA</sequence>
<dbReference type="AlphaFoldDB" id="A0A6G1GIF5"/>
<feature type="transmembrane region" description="Helical" evidence="10">
    <location>
        <begin position="308"/>
        <end position="326"/>
    </location>
</feature>
<feature type="transmembrane region" description="Helical" evidence="10">
    <location>
        <begin position="377"/>
        <end position="398"/>
    </location>
</feature>
<dbReference type="OrthoDB" id="9986677at2759"/>
<keyword evidence="5" id="KW-0571">Peptide transport</keyword>
<feature type="compositionally biased region" description="Low complexity" evidence="9">
    <location>
        <begin position="96"/>
        <end position="106"/>
    </location>
</feature>
<comment type="similarity">
    <text evidence="2">Belongs to the oligopeptide OPT transporter family.</text>
</comment>
<evidence type="ECO:0000313" key="11">
    <source>
        <dbReference type="EMBL" id="KAF1817669.1"/>
    </source>
</evidence>
<organism evidence="11">
    <name type="scientific">Eremomyces bilateralis CBS 781.70</name>
    <dbReference type="NCBI Taxonomy" id="1392243"/>
    <lineage>
        <taxon>Eukaryota</taxon>
        <taxon>Fungi</taxon>
        <taxon>Dikarya</taxon>
        <taxon>Ascomycota</taxon>
        <taxon>Pezizomycotina</taxon>
        <taxon>Dothideomycetes</taxon>
        <taxon>Dothideomycetes incertae sedis</taxon>
        <taxon>Eremomycetales</taxon>
        <taxon>Eremomycetaceae</taxon>
        <taxon>Eremomyces</taxon>
    </lineage>
</organism>